<name>A0ABQ2QZW7_9ACTN</name>
<dbReference type="InterPro" id="IPR044946">
    <property type="entry name" value="Restrct_endonuc_typeI_TRD_sf"/>
</dbReference>
<dbReference type="SUPFAM" id="SSF116734">
    <property type="entry name" value="DNA methylase specificity domain"/>
    <property type="match status" value="1"/>
</dbReference>
<evidence type="ECO:0000313" key="6">
    <source>
        <dbReference type="Proteomes" id="UP000611554"/>
    </source>
</evidence>
<dbReference type="PANTHER" id="PTHR30408">
    <property type="entry name" value="TYPE-1 RESTRICTION ENZYME ECOKI SPECIFICITY PROTEIN"/>
    <property type="match status" value="1"/>
</dbReference>
<evidence type="ECO:0000259" key="4">
    <source>
        <dbReference type="Pfam" id="PF01420"/>
    </source>
</evidence>
<dbReference type="EMBL" id="BMQJ01000008">
    <property type="protein sequence ID" value="GGQ02970.1"/>
    <property type="molecule type" value="Genomic_DNA"/>
</dbReference>
<dbReference type="CDD" id="cd16961">
    <property type="entry name" value="RMtype1_S_TRD-CR_like"/>
    <property type="match status" value="1"/>
</dbReference>
<comment type="similarity">
    <text evidence="1">Belongs to the type-I restriction system S methylase family.</text>
</comment>
<keyword evidence="3" id="KW-0238">DNA-binding</keyword>
<reference evidence="6" key="1">
    <citation type="journal article" date="2019" name="Int. J. Syst. Evol. Microbiol.">
        <title>The Global Catalogue of Microorganisms (GCM) 10K type strain sequencing project: providing services to taxonomists for standard genome sequencing and annotation.</title>
        <authorList>
            <consortium name="The Broad Institute Genomics Platform"/>
            <consortium name="The Broad Institute Genome Sequencing Center for Infectious Disease"/>
            <person name="Wu L."/>
            <person name="Ma J."/>
        </authorList>
    </citation>
    <scope>NUCLEOTIDE SEQUENCE [LARGE SCALE GENOMIC DNA]</scope>
    <source>
        <strain evidence="6">JCM 3115</strain>
    </source>
</reference>
<keyword evidence="6" id="KW-1185">Reference proteome</keyword>
<comment type="caution">
    <text evidence="5">The sequence shown here is derived from an EMBL/GenBank/DDBJ whole genome shotgun (WGS) entry which is preliminary data.</text>
</comment>
<evidence type="ECO:0000256" key="3">
    <source>
        <dbReference type="ARBA" id="ARBA00023125"/>
    </source>
</evidence>
<evidence type="ECO:0000313" key="5">
    <source>
        <dbReference type="EMBL" id="GGQ02970.1"/>
    </source>
</evidence>
<evidence type="ECO:0000256" key="1">
    <source>
        <dbReference type="ARBA" id="ARBA00010923"/>
    </source>
</evidence>
<proteinExistence type="inferred from homology"/>
<dbReference type="Proteomes" id="UP000611554">
    <property type="component" value="Unassembled WGS sequence"/>
</dbReference>
<organism evidence="5 6">
    <name type="scientific">Streptosporangium pseudovulgare</name>
    <dbReference type="NCBI Taxonomy" id="35765"/>
    <lineage>
        <taxon>Bacteria</taxon>
        <taxon>Bacillati</taxon>
        <taxon>Actinomycetota</taxon>
        <taxon>Actinomycetes</taxon>
        <taxon>Streptosporangiales</taxon>
        <taxon>Streptosporangiaceae</taxon>
        <taxon>Streptosporangium</taxon>
    </lineage>
</organism>
<dbReference type="InterPro" id="IPR000055">
    <property type="entry name" value="Restrct_endonuc_typeI_TRD"/>
</dbReference>
<sequence>MRSLIGELPEGWRQAPLGSLCDLVTGPGIPAQVFGGDVPVVKPRNIGDGRLIGPVDRVPTDVAAGLFRYRLAAGDVLCVRTGNPGRHALVTTEHEEWLFGTGLIRLRPGGEVLPPYLNHYLGHPLVGNWFERNTTGSAVPSISGRALGALPVAVPPLDVQAAIGGVLEALNEKIAVHDLISRTTAELRDALLVRLLKGG</sequence>
<dbReference type="InterPro" id="IPR052021">
    <property type="entry name" value="Type-I_RS_S_subunit"/>
</dbReference>
<gene>
    <name evidence="5" type="ORF">GCM10010140_36540</name>
</gene>
<feature type="domain" description="Type I restriction modification DNA specificity" evidence="4">
    <location>
        <begin position="9"/>
        <end position="177"/>
    </location>
</feature>
<keyword evidence="2" id="KW-0680">Restriction system</keyword>
<dbReference type="Gene3D" id="3.90.220.20">
    <property type="entry name" value="DNA methylase specificity domains"/>
    <property type="match status" value="1"/>
</dbReference>
<dbReference type="PANTHER" id="PTHR30408:SF12">
    <property type="entry name" value="TYPE I RESTRICTION ENZYME MJAVIII SPECIFICITY SUBUNIT"/>
    <property type="match status" value="1"/>
</dbReference>
<accession>A0ABQ2QZW7</accession>
<evidence type="ECO:0000256" key="2">
    <source>
        <dbReference type="ARBA" id="ARBA00022747"/>
    </source>
</evidence>
<protein>
    <recommendedName>
        <fullName evidence="4">Type I restriction modification DNA specificity domain-containing protein</fullName>
    </recommendedName>
</protein>
<dbReference type="RefSeq" id="WP_189247665.1">
    <property type="nucleotide sequence ID" value="NZ_BMQJ01000008.1"/>
</dbReference>
<dbReference type="Pfam" id="PF01420">
    <property type="entry name" value="Methylase_S"/>
    <property type="match status" value="1"/>
</dbReference>